<accession>A0A5C5V5V0</accession>
<keyword evidence="3" id="KW-1185">Reference proteome</keyword>
<dbReference type="InterPro" id="IPR018247">
    <property type="entry name" value="EF_Hand_1_Ca_BS"/>
</dbReference>
<name>A0A5C5V5V0_9BACT</name>
<sequence length="902" mass="92599" precursor="true">MPSQGCPVPRFSLLIAVLAVAATMAALPGAASAVVLASEDFEAEGGGVGFLAGDTWGNLANGMSDTSVATPAFRAFNSPLNAPGLASGSVYFAFDFYTSSAAAWGGVALFEGVDGGDETVFIGKANGFPNYSIDLKGQGVLDSGVPVDDQVHRIIAELEFGTNDIYRMWVDNRNQAVPNEEVTLEGFIVDDPWQSLRVASGAPDNIIRVDNLVIADSPADVGLQTSFDATVTIDRSTGEVTLSSAGGVSGVVGYSLRSNAGSFSQSGWLTIDGRDADGDASVDANDDWTVLTDPGSTQDLSEFTFDVTGDGLALGATPISLGTAWTSTPLEDVFATITVDDNGQEVPLAVEVVYTGAAAVSGDLDGDNDIDLDDWSLFKAGQGAVNNTLTAVQAYQLGDLDGNFQRNLADYDLFAEAFDLANGAGAFQAAISGVPEPASIVMLLAGAAVVVARGRRAVAMIPVLMLAGFLFGAAPRAEATIFVQDDFSAADSGTGWAAGDVWEGWDSSGVVATHPEGGAAVASGRQFASPIDATNQLTYIRFDYRQQEGTGAAWGGFAFFEGPDINGDESFFGGANSGADDVNSYSFDLKNGMDLDSGVAFDAQFHTIIGAIDTTGDDTIYSIWVDSFDVGAPTATTTITGQGPIDAPWQSLRFQSGGNHEFGDNLLITDGAEEALVFTAPTPETLGLQVNKSTGAVSITNGTGANININAYSISSASGALGVGGSGGDFNADGSVDAADYTVWRDNLGEDAGVLNGNGSGAATVTQADYDLWRANYGGESGGSGEWNSIAGRDTPVAGFPQGSGDGLGWEEGGNPNSFQIEEYYLLGESAVTDSSIALGNIYGGGADGPQDLAFEYRSGEEVVLGKVTYVSGAPSAAASAPEPAALLLLVLGASGVLAKRR</sequence>
<evidence type="ECO:0000313" key="3">
    <source>
        <dbReference type="Proteomes" id="UP000316714"/>
    </source>
</evidence>
<reference evidence="2 3" key="1">
    <citation type="submission" date="2019-02" db="EMBL/GenBank/DDBJ databases">
        <title>Deep-cultivation of Planctomycetes and their phenomic and genomic characterization uncovers novel biology.</title>
        <authorList>
            <person name="Wiegand S."/>
            <person name="Jogler M."/>
            <person name="Boedeker C."/>
            <person name="Pinto D."/>
            <person name="Vollmers J."/>
            <person name="Rivas-Marin E."/>
            <person name="Kohn T."/>
            <person name="Peeters S.H."/>
            <person name="Heuer A."/>
            <person name="Rast P."/>
            <person name="Oberbeckmann S."/>
            <person name="Bunk B."/>
            <person name="Jeske O."/>
            <person name="Meyerdierks A."/>
            <person name="Storesund J.E."/>
            <person name="Kallscheuer N."/>
            <person name="Luecker S."/>
            <person name="Lage O.M."/>
            <person name="Pohl T."/>
            <person name="Merkel B.J."/>
            <person name="Hornburger P."/>
            <person name="Mueller R.-W."/>
            <person name="Bruemmer F."/>
            <person name="Labrenz M."/>
            <person name="Spormann A.M."/>
            <person name="Op Den Camp H."/>
            <person name="Overmann J."/>
            <person name="Amann R."/>
            <person name="Jetten M.S.M."/>
            <person name="Mascher T."/>
            <person name="Medema M.H."/>
            <person name="Devos D.P."/>
            <person name="Kaster A.-K."/>
            <person name="Ovreas L."/>
            <person name="Rohde M."/>
            <person name="Galperin M.Y."/>
            <person name="Jogler C."/>
        </authorList>
    </citation>
    <scope>NUCLEOTIDE SEQUENCE [LARGE SCALE GENOMIC DNA]</scope>
    <source>
        <strain evidence="2 3">KOR34</strain>
    </source>
</reference>
<evidence type="ECO:0000313" key="2">
    <source>
        <dbReference type="EMBL" id="TWT33916.1"/>
    </source>
</evidence>
<dbReference type="Proteomes" id="UP000316714">
    <property type="component" value="Unassembled WGS sequence"/>
</dbReference>
<comment type="caution">
    <text evidence="2">The sequence shown here is derived from an EMBL/GenBank/DDBJ whole genome shotgun (WGS) entry which is preliminary data.</text>
</comment>
<dbReference type="AlphaFoldDB" id="A0A5C5V5V0"/>
<dbReference type="EMBL" id="SIHJ01000002">
    <property type="protein sequence ID" value="TWT33916.1"/>
    <property type="molecule type" value="Genomic_DNA"/>
</dbReference>
<protein>
    <submittedName>
        <fullName evidence="2">PEP-CTERM motif protein</fullName>
    </submittedName>
</protein>
<feature type="chain" id="PRO_5022783341" evidence="1">
    <location>
        <begin position="22"/>
        <end position="902"/>
    </location>
</feature>
<gene>
    <name evidence="2" type="ORF">KOR34_37520</name>
</gene>
<keyword evidence="1" id="KW-0732">Signal</keyword>
<dbReference type="RefSeq" id="WP_197531569.1">
    <property type="nucleotide sequence ID" value="NZ_SIHJ01000002.1"/>
</dbReference>
<dbReference type="InterPro" id="IPR013424">
    <property type="entry name" value="Ice-binding_C"/>
</dbReference>
<evidence type="ECO:0000256" key="1">
    <source>
        <dbReference type="SAM" id="SignalP"/>
    </source>
</evidence>
<organism evidence="2 3">
    <name type="scientific">Posidoniimonas corsicana</name>
    <dbReference type="NCBI Taxonomy" id="1938618"/>
    <lineage>
        <taxon>Bacteria</taxon>
        <taxon>Pseudomonadati</taxon>
        <taxon>Planctomycetota</taxon>
        <taxon>Planctomycetia</taxon>
        <taxon>Pirellulales</taxon>
        <taxon>Lacipirellulaceae</taxon>
        <taxon>Posidoniimonas</taxon>
    </lineage>
</organism>
<dbReference type="NCBIfam" id="TIGR02595">
    <property type="entry name" value="PEP_CTERM"/>
    <property type="match status" value="2"/>
</dbReference>
<dbReference type="PROSITE" id="PS00018">
    <property type="entry name" value="EF_HAND_1"/>
    <property type="match status" value="1"/>
</dbReference>
<feature type="signal peptide" evidence="1">
    <location>
        <begin position="1"/>
        <end position="21"/>
    </location>
</feature>
<proteinExistence type="predicted"/>